<dbReference type="GO" id="GO:0003910">
    <property type="term" value="F:DNA ligase (ATP) activity"/>
    <property type="evidence" value="ECO:0007669"/>
    <property type="project" value="UniProtKB-EC"/>
</dbReference>
<dbReference type="EMBL" id="JACHIR010000001">
    <property type="protein sequence ID" value="MBB5891399.1"/>
    <property type="molecule type" value="Genomic_DNA"/>
</dbReference>
<dbReference type="EC" id="6.5.1.1" evidence="2"/>
<dbReference type="PANTHER" id="PTHR42705:SF2">
    <property type="entry name" value="BIFUNCTIONAL NON-HOMOLOGOUS END JOINING PROTEIN LIGD"/>
    <property type="match status" value="1"/>
</dbReference>
<dbReference type="Gene3D" id="3.90.920.10">
    <property type="entry name" value="DNA primase, PRIM domain"/>
    <property type="match status" value="1"/>
</dbReference>
<dbReference type="InterPro" id="IPR052171">
    <property type="entry name" value="NHEJ_LigD"/>
</dbReference>
<protein>
    <submittedName>
        <fullName evidence="2">Bifunctional non-homologous end joining protein LigD</fullName>
        <ecNumber evidence="2">6.5.1.1</ecNumber>
    </submittedName>
</protein>
<dbReference type="RefSeq" id="WP_246488578.1">
    <property type="nucleotide sequence ID" value="NZ_BAAAWY010000053.1"/>
</dbReference>
<evidence type="ECO:0000259" key="1">
    <source>
        <dbReference type="Pfam" id="PF21686"/>
    </source>
</evidence>
<name>A0A7W9NGD3_9PSEU</name>
<comment type="caution">
    <text evidence="2">The sequence shown here is derived from an EMBL/GenBank/DDBJ whole genome shotgun (WGS) entry which is preliminary data.</text>
</comment>
<organism evidence="2 3">
    <name type="scientific">Kutzneria kofuensis</name>
    <dbReference type="NCBI Taxonomy" id="103725"/>
    <lineage>
        <taxon>Bacteria</taxon>
        <taxon>Bacillati</taxon>
        <taxon>Actinomycetota</taxon>
        <taxon>Actinomycetes</taxon>
        <taxon>Pseudonocardiales</taxon>
        <taxon>Pseudonocardiaceae</taxon>
        <taxon>Kutzneria</taxon>
    </lineage>
</organism>
<dbReference type="Pfam" id="PF21686">
    <property type="entry name" value="LigD_Prim-Pol"/>
    <property type="match status" value="1"/>
</dbReference>
<reference evidence="2 3" key="1">
    <citation type="submission" date="2020-08" db="EMBL/GenBank/DDBJ databases">
        <title>Sequencing the genomes of 1000 actinobacteria strains.</title>
        <authorList>
            <person name="Klenk H.-P."/>
        </authorList>
    </citation>
    <scope>NUCLEOTIDE SEQUENCE [LARGE SCALE GENOMIC DNA]</scope>
    <source>
        <strain evidence="2 3">DSM 43851</strain>
    </source>
</reference>
<dbReference type="PANTHER" id="PTHR42705">
    <property type="entry name" value="BIFUNCTIONAL NON-HOMOLOGOUS END JOINING PROTEIN LIGD"/>
    <property type="match status" value="1"/>
</dbReference>
<evidence type="ECO:0000313" key="2">
    <source>
        <dbReference type="EMBL" id="MBB5891399.1"/>
    </source>
</evidence>
<dbReference type="AlphaFoldDB" id="A0A7W9NGD3"/>
<gene>
    <name evidence="2" type="ORF">BJ998_002595</name>
</gene>
<keyword evidence="3" id="KW-1185">Reference proteome</keyword>
<sequence length="119" mass="12308">MAPGPVRGLPDRLVLDLAPGPGTTIVACCRVAGRLREILLADGFTPVATTSGSKGMQVYASVAVEDPSAPSAYAKALAQQLARQTSKSVTATIAKAAREGRVFIDWSQNNPAKTTISLA</sequence>
<dbReference type="Proteomes" id="UP000585638">
    <property type="component" value="Unassembled WGS sequence"/>
</dbReference>
<dbReference type="PROSITE" id="PS51257">
    <property type="entry name" value="PROKAR_LIPOPROTEIN"/>
    <property type="match status" value="1"/>
</dbReference>
<proteinExistence type="predicted"/>
<accession>A0A7W9NGD3</accession>
<feature type="domain" description="DNA ligase D polymerase" evidence="1">
    <location>
        <begin position="10"/>
        <end position="117"/>
    </location>
</feature>
<evidence type="ECO:0000313" key="3">
    <source>
        <dbReference type="Proteomes" id="UP000585638"/>
    </source>
</evidence>
<dbReference type="InterPro" id="IPR014145">
    <property type="entry name" value="LigD_pol_dom"/>
</dbReference>
<keyword evidence="2" id="KW-0436">Ligase</keyword>